<dbReference type="RefSeq" id="WP_157694754.1">
    <property type="nucleotide sequence ID" value="NZ_FCNX02000002.1"/>
</dbReference>
<gene>
    <name evidence="1" type="ORF">AWB77_01285</name>
</gene>
<protein>
    <submittedName>
        <fullName evidence="1">Uncharacterized protein</fullName>
    </submittedName>
</protein>
<dbReference type="OrthoDB" id="9134890at2"/>
<dbReference type="EMBL" id="FCNX02000002">
    <property type="protein sequence ID" value="SAK51026.1"/>
    <property type="molecule type" value="Genomic_DNA"/>
</dbReference>
<reference evidence="1" key="1">
    <citation type="submission" date="2016-01" db="EMBL/GenBank/DDBJ databases">
        <authorList>
            <person name="Peeters C."/>
        </authorList>
    </citation>
    <scope>NUCLEOTIDE SEQUENCE</scope>
    <source>
        <strain evidence="1">LMG 29320</strain>
    </source>
</reference>
<dbReference type="Proteomes" id="UP000054903">
    <property type="component" value="Unassembled WGS sequence"/>
</dbReference>
<dbReference type="AlphaFoldDB" id="A0A158A010"/>
<dbReference type="STRING" id="1777138.AWB77_01285"/>
<evidence type="ECO:0000313" key="2">
    <source>
        <dbReference type="Proteomes" id="UP000054903"/>
    </source>
</evidence>
<keyword evidence="2" id="KW-1185">Reference proteome</keyword>
<proteinExistence type="predicted"/>
<accession>A0A158A010</accession>
<organism evidence="1 2">
    <name type="scientific">Caballeronia fortuita</name>
    <dbReference type="NCBI Taxonomy" id="1777138"/>
    <lineage>
        <taxon>Bacteria</taxon>
        <taxon>Pseudomonadati</taxon>
        <taxon>Pseudomonadota</taxon>
        <taxon>Betaproteobacteria</taxon>
        <taxon>Burkholderiales</taxon>
        <taxon>Burkholderiaceae</taxon>
        <taxon>Caballeronia</taxon>
    </lineage>
</organism>
<evidence type="ECO:0000313" key="1">
    <source>
        <dbReference type="EMBL" id="SAK51026.1"/>
    </source>
</evidence>
<name>A0A158A010_9BURK</name>
<sequence>MKRLIAQVLCHPFVALAALHMTDLMLRSDSGVAGALFVLTARSVSKLVDALRRTSMI</sequence>
<comment type="caution">
    <text evidence="1">The sequence shown here is derived from an EMBL/GenBank/DDBJ whole genome shotgun (WGS) entry which is preliminary data.</text>
</comment>